<name>A0A5B7CG76_PORTR</name>
<gene>
    <name evidence="1" type="ORF">E2C01_000028</name>
</gene>
<dbReference type="Proteomes" id="UP000324222">
    <property type="component" value="Unassembled WGS sequence"/>
</dbReference>
<sequence length="192" mass="21045">MPQQGRTQRLLNMERGMVEPLRSAITALESPTLPMTSISPSSTATTAVEPVGCKVQCEIDDDDDDEEEVVEQVEEAVEQDIVVVVVVDAWVAEVMELRFSTHEPPPVTSGAPVARQLSLASLVSFESSSPLNHRFSPLLLALQFRVLLLLCVLQLPLLLLLALHVPAVDVWVRSCFILLMLYTKSTSPAEKG</sequence>
<accession>A0A5B7CG76</accession>
<keyword evidence="2" id="KW-1185">Reference proteome</keyword>
<dbReference type="EMBL" id="VSRR010000001">
    <property type="protein sequence ID" value="MPC07466.1"/>
    <property type="molecule type" value="Genomic_DNA"/>
</dbReference>
<organism evidence="1 2">
    <name type="scientific">Portunus trituberculatus</name>
    <name type="common">Swimming crab</name>
    <name type="synonym">Neptunus trituberculatus</name>
    <dbReference type="NCBI Taxonomy" id="210409"/>
    <lineage>
        <taxon>Eukaryota</taxon>
        <taxon>Metazoa</taxon>
        <taxon>Ecdysozoa</taxon>
        <taxon>Arthropoda</taxon>
        <taxon>Crustacea</taxon>
        <taxon>Multicrustacea</taxon>
        <taxon>Malacostraca</taxon>
        <taxon>Eumalacostraca</taxon>
        <taxon>Eucarida</taxon>
        <taxon>Decapoda</taxon>
        <taxon>Pleocyemata</taxon>
        <taxon>Brachyura</taxon>
        <taxon>Eubrachyura</taxon>
        <taxon>Portunoidea</taxon>
        <taxon>Portunidae</taxon>
        <taxon>Portuninae</taxon>
        <taxon>Portunus</taxon>
    </lineage>
</organism>
<dbReference type="AlphaFoldDB" id="A0A5B7CG76"/>
<evidence type="ECO:0000313" key="2">
    <source>
        <dbReference type="Proteomes" id="UP000324222"/>
    </source>
</evidence>
<proteinExistence type="predicted"/>
<evidence type="ECO:0000313" key="1">
    <source>
        <dbReference type="EMBL" id="MPC07466.1"/>
    </source>
</evidence>
<reference evidence="1 2" key="1">
    <citation type="submission" date="2019-05" db="EMBL/GenBank/DDBJ databases">
        <title>Another draft genome of Portunus trituberculatus and its Hox gene families provides insights of decapod evolution.</title>
        <authorList>
            <person name="Jeong J.-H."/>
            <person name="Song I."/>
            <person name="Kim S."/>
            <person name="Choi T."/>
            <person name="Kim D."/>
            <person name="Ryu S."/>
            <person name="Kim W."/>
        </authorList>
    </citation>
    <scope>NUCLEOTIDE SEQUENCE [LARGE SCALE GENOMIC DNA]</scope>
    <source>
        <tissue evidence="1">Muscle</tissue>
    </source>
</reference>
<protein>
    <submittedName>
        <fullName evidence="1">Uncharacterized protein</fullName>
    </submittedName>
</protein>
<comment type="caution">
    <text evidence="1">The sequence shown here is derived from an EMBL/GenBank/DDBJ whole genome shotgun (WGS) entry which is preliminary data.</text>
</comment>